<feature type="compositionally biased region" description="Pro residues" evidence="1">
    <location>
        <begin position="17"/>
        <end position="29"/>
    </location>
</feature>
<reference evidence="2 3" key="1">
    <citation type="journal article" date="2022" name="Nat. Plants">
        <title>Genomes of leafy and leafless Platanthera orchids illuminate the evolution of mycoheterotrophy.</title>
        <authorList>
            <person name="Li M.H."/>
            <person name="Liu K.W."/>
            <person name="Li Z."/>
            <person name="Lu H.C."/>
            <person name="Ye Q.L."/>
            <person name="Zhang D."/>
            <person name="Wang J.Y."/>
            <person name="Li Y.F."/>
            <person name="Zhong Z.M."/>
            <person name="Liu X."/>
            <person name="Yu X."/>
            <person name="Liu D.K."/>
            <person name="Tu X.D."/>
            <person name="Liu B."/>
            <person name="Hao Y."/>
            <person name="Liao X.Y."/>
            <person name="Jiang Y.T."/>
            <person name="Sun W.H."/>
            <person name="Chen J."/>
            <person name="Chen Y.Q."/>
            <person name="Ai Y."/>
            <person name="Zhai J.W."/>
            <person name="Wu S.S."/>
            <person name="Zhou Z."/>
            <person name="Hsiao Y.Y."/>
            <person name="Wu W.L."/>
            <person name="Chen Y.Y."/>
            <person name="Lin Y.F."/>
            <person name="Hsu J.L."/>
            <person name="Li C.Y."/>
            <person name="Wang Z.W."/>
            <person name="Zhao X."/>
            <person name="Zhong W.Y."/>
            <person name="Ma X.K."/>
            <person name="Ma L."/>
            <person name="Huang J."/>
            <person name="Chen G.Z."/>
            <person name="Huang M.Z."/>
            <person name="Huang L."/>
            <person name="Peng D.H."/>
            <person name="Luo Y.B."/>
            <person name="Zou S.Q."/>
            <person name="Chen S.P."/>
            <person name="Lan S."/>
            <person name="Tsai W.C."/>
            <person name="Van de Peer Y."/>
            <person name="Liu Z.J."/>
        </authorList>
    </citation>
    <scope>NUCLEOTIDE SEQUENCE [LARGE SCALE GENOMIC DNA]</scope>
    <source>
        <strain evidence="2">Lor288</strain>
    </source>
</reference>
<evidence type="ECO:0000256" key="1">
    <source>
        <dbReference type="SAM" id="MobiDB-lite"/>
    </source>
</evidence>
<feature type="region of interest" description="Disordered" evidence="1">
    <location>
        <begin position="1"/>
        <end position="38"/>
    </location>
</feature>
<name>A0ABR2MEW6_9ASPA</name>
<gene>
    <name evidence="2" type="ORF">KSP40_PGU006703</name>
</gene>
<evidence type="ECO:0000313" key="2">
    <source>
        <dbReference type="EMBL" id="KAK8962698.1"/>
    </source>
</evidence>
<organism evidence="2 3">
    <name type="scientific">Platanthera guangdongensis</name>
    <dbReference type="NCBI Taxonomy" id="2320717"/>
    <lineage>
        <taxon>Eukaryota</taxon>
        <taxon>Viridiplantae</taxon>
        <taxon>Streptophyta</taxon>
        <taxon>Embryophyta</taxon>
        <taxon>Tracheophyta</taxon>
        <taxon>Spermatophyta</taxon>
        <taxon>Magnoliopsida</taxon>
        <taxon>Liliopsida</taxon>
        <taxon>Asparagales</taxon>
        <taxon>Orchidaceae</taxon>
        <taxon>Orchidoideae</taxon>
        <taxon>Orchideae</taxon>
        <taxon>Orchidinae</taxon>
        <taxon>Platanthera</taxon>
    </lineage>
</organism>
<keyword evidence="3" id="KW-1185">Reference proteome</keyword>
<dbReference type="EMBL" id="JBBWWR010000008">
    <property type="protein sequence ID" value="KAK8962698.1"/>
    <property type="molecule type" value="Genomic_DNA"/>
</dbReference>
<feature type="region of interest" description="Disordered" evidence="1">
    <location>
        <begin position="50"/>
        <end position="100"/>
    </location>
</feature>
<comment type="caution">
    <text evidence="2">The sequence shown here is derived from an EMBL/GenBank/DDBJ whole genome shotgun (WGS) entry which is preliminary data.</text>
</comment>
<protein>
    <submittedName>
        <fullName evidence="2">Uncharacterized protein</fullName>
    </submittedName>
</protein>
<evidence type="ECO:0000313" key="3">
    <source>
        <dbReference type="Proteomes" id="UP001412067"/>
    </source>
</evidence>
<proteinExistence type="predicted"/>
<accession>A0ABR2MEW6</accession>
<dbReference type="Proteomes" id="UP001412067">
    <property type="component" value="Unassembled WGS sequence"/>
</dbReference>
<sequence>MNRDLNKSRFMRRKETPPPSSPSATAPPPHGRRGATPAALFHALFTAKPTRLTSAAPATPPSTRPTLWPDATTVFPSCPSPPAASSSADPPPLRVSLSGGWPERRTRRRKENGLLIGAGEDVDEYLDLVEFSSCEEERDKLCEERVEKKKKGSEKYETPEEIGGVVPVQCLAGEEEGQLVQSFQMGYEGFEGGGMDYSSTASSLGHNDQEILETGLWNLEIGEPVKHAALYAWRVGGIVGLSGVADKTRATRAWNCRLARETNGDGQTKMESGGIGEVRVFTFRVFAGDQEPCADP</sequence>